<sequence>MWTWLGAPALTPHFPWQAGEKLYCISYAPFRGSQTPLDPTTRISAAQIDEDLTRLAQISNCVRTYSTDYGLDQIAGIAARHGLKVLQGLWLSSHPEKNREQIDTAVALANRYPDTIRAVVVGNEVLLRGELSATDLTTIIREVKAKVRVAVTYADVWEFWMRNRDVASAVDFITIHILPYWEDIPVPASEAATHVRTIRQQVVDAFPGKEVIIGEVGWPSAGRMREGALPSRANQARVIQDVLDVAKTGNFKVNVIEAFDAPWKRALEGTVGGHWGLFDDASRSLKYPGKTVSNHPYWQWQAAGGVVLAILIFVVAIVTRGKDAEPRAWLAVTLNAIAAGVLVGWAVENAPVESLGVGGWVRSLAMIAVAVVSPFVLTRGVMKAVPMPALARLFGPVEWRTSDRLAQVMAGVLVATLLLGLLVALGLVFDPRYRDFPFAPMTAAIVPLLTHSLVVRRAEGRRGAAEIGGTILLALSVIYIVPNESLANWQSLWLCATFAALALTLWRVRGVPG</sequence>
<keyword evidence="6" id="KW-0119">Carbohydrate metabolism</keyword>
<evidence type="ECO:0000256" key="8">
    <source>
        <dbReference type="ARBA" id="ARBA00023326"/>
    </source>
</evidence>
<keyword evidence="8" id="KW-0624">Polysaccharide degradation</keyword>
<feature type="transmembrane region" description="Helical" evidence="12">
    <location>
        <begin position="297"/>
        <end position="316"/>
    </location>
</feature>
<keyword evidence="5" id="KW-0325">Glycoprotein</keyword>
<feature type="transmembrane region" description="Helical" evidence="12">
    <location>
        <begin position="487"/>
        <end position="506"/>
    </location>
</feature>
<feature type="transmembrane region" description="Helical" evidence="12">
    <location>
        <begin position="359"/>
        <end position="377"/>
    </location>
</feature>
<dbReference type="Gene3D" id="3.20.20.80">
    <property type="entry name" value="Glycosidases"/>
    <property type="match status" value="1"/>
</dbReference>
<evidence type="ECO:0000256" key="4">
    <source>
        <dbReference type="ARBA" id="ARBA00023136"/>
    </source>
</evidence>
<reference evidence="13 14" key="1">
    <citation type="submission" date="2018-07" db="EMBL/GenBank/DDBJ databases">
        <authorList>
            <person name="Quirk P.G."/>
            <person name="Krulwich T.A."/>
        </authorList>
    </citation>
    <scope>NUCLEOTIDE SEQUENCE [LARGE SCALE GENOMIC DNA]</scope>
    <source>
        <strain evidence="13 14">CC-BB4</strain>
    </source>
</reference>
<dbReference type="SUPFAM" id="SSF51445">
    <property type="entry name" value="(Trans)glycosidases"/>
    <property type="match status" value="1"/>
</dbReference>
<dbReference type="PANTHER" id="PTHR16631:SF17">
    <property type="entry name" value="GLUCAN ENDO-1,3-BETA-GLUCOSIDASE BTGC"/>
    <property type="match status" value="1"/>
</dbReference>
<evidence type="ECO:0000256" key="11">
    <source>
        <dbReference type="ARBA" id="ARBA00043078"/>
    </source>
</evidence>
<feature type="transmembrane region" description="Helical" evidence="12">
    <location>
        <begin position="435"/>
        <end position="456"/>
    </location>
</feature>
<keyword evidence="14" id="KW-1185">Reference proteome</keyword>
<protein>
    <recommendedName>
        <fullName evidence="11">Endo-1,3-beta-glucanase btgC</fullName>
    </recommendedName>
    <alternativeName>
        <fullName evidence="10">Laminarinase btgC</fullName>
    </alternativeName>
</protein>
<keyword evidence="4 12" id="KW-0472">Membrane</keyword>
<evidence type="ECO:0000256" key="7">
    <source>
        <dbReference type="ARBA" id="ARBA00023316"/>
    </source>
</evidence>
<keyword evidence="2" id="KW-1003">Cell membrane</keyword>
<dbReference type="OrthoDB" id="9806824at2"/>
<dbReference type="PANTHER" id="PTHR16631">
    <property type="entry name" value="GLUCAN 1,3-BETA-GLUCOSIDASE"/>
    <property type="match status" value="1"/>
</dbReference>
<comment type="subcellular location">
    <subcellularLocation>
        <location evidence="1">Cell membrane</location>
    </subcellularLocation>
</comment>
<dbReference type="Proteomes" id="UP000254889">
    <property type="component" value="Chromosome"/>
</dbReference>
<evidence type="ECO:0000256" key="10">
    <source>
        <dbReference type="ARBA" id="ARBA00042373"/>
    </source>
</evidence>
<evidence type="ECO:0000313" key="13">
    <source>
        <dbReference type="EMBL" id="AXK83873.1"/>
    </source>
</evidence>
<keyword evidence="12" id="KW-0812">Transmembrane</keyword>
<dbReference type="GO" id="GO:0000272">
    <property type="term" value="P:polysaccharide catabolic process"/>
    <property type="evidence" value="ECO:0007669"/>
    <property type="project" value="UniProtKB-KW"/>
</dbReference>
<dbReference type="EMBL" id="CP031417">
    <property type="protein sequence ID" value="AXK83873.1"/>
    <property type="molecule type" value="Genomic_DNA"/>
</dbReference>
<name>A0A346A3X6_9HYPH</name>
<evidence type="ECO:0000256" key="1">
    <source>
        <dbReference type="ARBA" id="ARBA00004236"/>
    </source>
</evidence>
<evidence type="ECO:0000256" key="5">
    <source>
        <dbReference type="ARBA" id="ARBA00023180"/>
    </source>
</evidence>
<evidence type="ECO:0000313" key="14">
    <source>
        <dbReference type="Proteomes" id="UP000254889"/>
    </source>
</evidence>
<feature type="transmembrane region" description="Helical" evidence="12">
    <location>
        <begin position="328"/>
        <end position="347"/>
    </location>
</feature>
<gene>
    <name evidence="13" type="ORF">DW352_05590</name>
</gene>
<dbReference type="KEGG" id="ptaw:DW352_05590"/>
<feature type="transmembrane region" description="Helical" evidence="12">
    <location>
        <begin position="408"/>
        <end position="429"/>
    </location>
</feature>
<dbReference type="AlphaFoldDB" id="A0A346A3X6"/>
<proteinExistence type="predicted"/>
<dbReference type="InterPro" id="IPR017853">
    <property type="entry name" value="GH"/>
</dbReference>
<keyword evidence="7" id="KW-0961">Cell wall biogenesis/degradation</keyword>
<keyword evidence="12" id="KW-1133">Transmembrane helix</keyword>
<dbReference type="GO" id="GO:0005886">
    <property type="term" value="C:plasma membrane"/>
    <property type="evidence" value="ECO:0007669"/>
    <property type="project" value="UniProtKB-SubCell"/>
</dbReference>
<feature type="transmembrane region" description="Helical" evidence="12">
    <location>
        <begin position="463"/>
        <end position="481"/>
    </location>
</feature>
<dbReference type="InterPro" id="IPR050732">
    <property type="entry name" value="Beta-glucan_modifiers"/>
</dbReference>
<evidence type="ECO:0000256" key="12">
    <source>
        <dbReference type="SAM" id="Phobius"/>
    </source>
</evidence>
<organism evidence="13 14">
    <name type="scientific">Pseudolabrys taiwanensis</name>
    <dbReference type="NCBI Taxonomy" id="331696"/>
    <lineage>
        <taxon>Bacteria</taxon>
        <taxon>Pseudomonadati</taxon>
        <taxon>Pseudomonadota</taxon>
        <taxon>Alphaproteobacteria</taxon>
        <taxon>Hyphomicrobiales</taxon>
        <taxon>Xanthobacteraceae</taxon>
        <taxon>Pseudolabrys</taxon>
    </lineage>
</organism>
<dbReference type="GO" id="GO:0016787">
    <property type="term" value="F:hydrolase activity"/>
    <property type="evidence" value="ECO:0007669"/>
    <property type="project" value="UniProtKB-KW"/>
</dbReference>
<evidence type="ECO:0000256" key="6">
    <source>
        <dbReference type="ARBA" id="ARBA00023277"/>
    </source>
</evidence>
<evidence type="ECO:0000256" key="2">
    <source>
        <dbReference type="ARBA" id="ARBA00022475"/>
    </source>
</evidence>
<accession>A0A346A3X6</accession>
<comment type="function">
    <text evidence="9">Glucanases play a role in cell expansion during growth, in cell-cell fusion during mating, and in spore release during sporulation. This enzyme may be involved in beta-glucan degradation. Active on laminarin and lichenan.</text>
</comment>
<keyword evidence="3" id="KW-0378">Hydrolase</keyword>
<evidence type="ECO:0000256" key="9">
    <source>
        <dbReference type="ARBA" id="ARBA00037649"/>
    </source>
</evidence>
<dbReference type="GO" id="GO:0071555">
    <property type="term" value="P:cell wall organization"/>
    <property type="evidence" value="ECO:0007669"/>
    <property type="project" value="UniProtKB-KW"/>
</dbReference>
<evidence type="ECO:0000256" key="3">
    <source>
        <dbReference type="ARBA" id="ARBA00022801"/>
    </source>
</evidence>